<dbReference type="PANTHER" id="PTHR45725">
    <property type="entry name" value="FORMIN HOMOLOGY 2 FAMILY MEMBER"/>
    <property type="match status" value="1"/>
</dbReference>
<dbReference type="InterPro" id="IPR054695">
    <property type="entry name" value="Pierisin-like_dom"/>
</dbReference>
<feature type="compositionally biased region" description="Low complexity" evidence="1">
    <location>
        <begin position="111"/>
        <end position="131"/>
    </location>
</feature>
<dbReference type="EMBL" id="JBHSBB010000008">
    <property type="protein sequence ID" value="MFC4031733.1"/>
    <property type="molecule type" value="Genomic_DNA"/>
</dbReference>
<feature type="compositionally biased region" description="Low complexity" evidence="1">
    <location>
        <begin position="411"/>
        <end position="424"/>
    </location>
</feature>
<feature type="region of interest" description="Disordered" evidence="1">
    <location>
        <begin position="573"/>
        <end position="669"/>
    </location>
</feature>
<name>A0ABV8HI64_9ACTN</name>
<feature type="region of interest" description="Disordered" evidence="1">
    <location>
        <begin position="1"/>
        <end position="24"/>
    </location>
</feature>
<dbReference type="SUPFAM" id="SSF56399">
    <property type="entry name" value="ADP-ribosylation"/>
    <property type="match status" value="1"/>
</dbReference>
<keyword evidence="5" id="KW-1185">Reference proteome</keyword>
<proteinExistence type="predicted"/>
<keyword evidence="2" id="KW-0812">Transmembrane</keyword>
<keyword evidence="2" id="KW-0472">Membrane</keyword>
<accession>A0ABV8HI64</accession>
<evidence type="ECO:0000256" key="2">
    <source>
        <dbReference type="SAM" id="Phobius"/>
    </source>
</evidence>
<sequence>MARQHSSPADFALVGLDKDPTPGDPDLIQGVAQRYRDIGDAAEKALNVIKKDGAISQGRGSAMDKLKDKIGDDLPDKLTKTMNSYHDAARAYTDYIPRLQEAQDTFDRAVDQAQAAAPQADQQPRTLAADATDQDKAAARQTQDAISQGQQQLSAAKSLAEQAKAMRETAQRSCADVLDKAAGEAIPERNIFQKISDFFKDFPFVQILLGLLIAVVSVFFPVAGLLLGGALFAITQISAIASGNFKLGDFLVGLIGLVPGGSVLKLGGAVTKAGVGGIAKLAPGAAKSVSGTITGIKTSINSSRTIGPLVNSTGGKIGGEIVKGFGDKATDEATTEALNGDQLDAGLIFGAGAAGAVGGGIAAKKKLGDQSGQSGQGGGPGSGGGSGAGGGIPLKSAGGGTSRGLPGEGGPTPSTSGAPGVPAAAAPPPQLRTDNNPLFRDDTRTPVGEGGIFQTGFAPRNPANTDLAGFVAANTPSAFVSTTRNENLNFLGGAGPNGALVFRFHLAPPGGIDVNATLGPHFNQGQQEIAFPGGIAASDIVGARLVTSGGPPFAPVTVGPFVRNPNFVPRPGFDPAHLPLPPSPPPIPPPGSGFPPAGPPPHVPVAGPSQGPVVHHSPAPPRLPRTRPLPPPRPAPGGAPPPPPGGGAMPPPRPAPTGALPPLPPPPPA</sequence>
<feature type="compositionally biased region" description="Gly residues" evidence="1">
    <location>
        <begin position="374"/>
        <end position="410"/>
    </location>
</feature>
<dbReference type="Pfam" id="PF22596">
    <property type="entry name" value="Scabin-like"/>
    <property type="match status" value="1"/>
</dbReference>
<reference evidence="5" key="1">
    <citation type="journal article" date="2019" name="Int. J. Syst. Evol. Microbiol.">
        <title>The Global Catalogue of Microorganisms (GCM) 10K type strain sequencing project: providing services to taxonomists for standard genome sequencing and annotation.</title>
        <authorList>
            <consortium name="The Broad Institute Genomics Platform"/>
            <consortium name="The Broad Institute Genome Sequencing Center for Infectious Disease"/>
            <person name="Wu L."/>
            <person name="Ma J."/>
        </authorList>
    </citation>
    <scope>NUCLEOTIDE SEQUENCE [LARGE SCALE GENOMIC DNA]</scope>
    <source>
        <strain evidence="5">CGMCC 4.7237</strain>
    </source>
</reference>
<dbReference type="Gene3D" id="3.90.210.10">
    <property type="entry name" value="Heat-Labile Enterotoxin, subunit A"/>
    <property type="match status" value="1"/>
</dbReference>
<keyword evidence="2" id="KW-1133">Transmembrane helix</keyword>
<comment type="caution">
    <text evidence="4">The sequence shown here is derived from an EMBL/GenBank/DDBJ whole genome shotgun (WGS) entry which is preliminary data.</text>
</comment>
<dbReference type="InterPro" id="IPR051425">
    <property type="entry name" value="Formin_Homology"/>
</dbReference>
<feature type="compositionally biased region" description="Pro residues" evidence="1">
    <location>
        <begin position="578"/>
        <end position="603"/>
    </location>
</feature>
<protein>
    <recommendedName>
        <fullName evidence="3">Pierisin-like domain-containing protein</fullName>
    </recommendedName>
</protein>
<feature type="region of interest" description="Disordered" evidence="1">
    <location>
        <begin position="366"/>
        <end position="447"/>
    </location>
</feature>
<evidence type="ECO:0000313" key="5">
    <source>
        <dbReference type="Proteomes" id="UP001595765"/>
    </source>
</evidence>
<feature type="compositionally biased region" description="Pro residues" evidence="1">
    <location>
        <begin position="618"/>
        <end position="669"/>
    </location>
</feature>
<dbReference type="Proteomes" id="UP001595765">
    <property type="component" value="Unassembled WGS sequence"/>
</dbReference>
<evidence type="ECO:0000256" key="1">
    <source>
        <dbReference type="SAM" id="MobiDB-lite"/>
    </source>
</evidence>
<organism evidence="4 5">
    <name type="scientific">Streptomyces polygonati</name>
    <dbReference type="NCBI Taxonomy" id="1617087"/>
    <lineage>
        <taxon>Bacteria</taxon>
        <taxon>Bacillati</taxon>
        <taxon>Actinomycetota</taxon>
        <taxon>Actinomycetes</taxon>
        <taxon>Kitasatosporales</taxon>
        <taxon>Streptomycetaceae</taxon>
        <taxon>Streptomyces</taxon>
    </lineage>
</organism>
<feature type="region of interest" description="Disordered" evidence="1">
    <location>
        <begin position="110"/>
        <end position="147"/>
    </location>
</feature>
<dbReference type="RefSeq" id="WP_386428071.1">
    <property type="nucleotide sequence ID" value="NZ_JBHSBB010000008.1"/>
</dbReference>
<feature type="domain" description="Pierisin-like" evidence="3">
    <location>
        <begin position="438"/>
        <end position="567"/>
    </location>
</feature>
<evidence type="ECO:0000313" key="4">
    <source>
        <dbReference type="EMBL" id="MFC4031733.1"/>
    </source>
</evidence>
<feature type="transmembrane region" description="Helical" evidence="2">
    <location>
        <begin position="207"/>
        <end position="234"/>
    </location>
</feature>
<gene>
    <name evidence="4" type="ORF">ACFO3J_09605</name>
</gene>
<dbReference type="PANTHER" id="PTHR45725:SF1">
    <property type="entry name" value="DISHEVELLED ASSOCIATED ACTIVATOR OF MORPHOGENESIS, ISOFORM D"/>
    <property type="match status" value="1"/>
</dbReference>
<evidence type="ECO:0000259" key="3">
    <source>
        <dbReference type="Pfam" id="PF22596"/>
    </source>
</evidence>